<dbReference type="GO" id="GO:0016423">
    <property type="term" value="F:tRNA (guanine) methyltransferase activity"/>
    <property type="evidence" value="ECO:0007669"/>
    <property type="project" value="TreeGrafter"/>
</dbReference>
<evidence type="ECO:0000313" key="3">
    <source>
        <dbReference type="Proteomes" id="UP000509448"/>
    </source>
</evidence>
<keyword evidence="3" id="KW-1185">Reference proteome</keyword>
<proteinExistence type="predicted"/>
<dbReference type="PANTHER" id="PTHR14911">
    <property type="entry name" value="THUMP DOMAIN-CONTAINING"/>
    <property type="match status" value="1"/>
</dbReference>
<organism evidence="2 3">
    <name type="scientific">Conexivisphaera calida</name>
    <dbReference type="NCBI Taxonomy" id="1874277"/>
    <lineage>
        <taxon>Archaea</taxon>
        <taxon>Nitrososphaerota</taxon>
        <taxon>Conexivisphaeria</taxon>
        <taxon>Conexivisphaerales</taxon>
        <taxon>Conexivisphaeraceae</taxon>
        <taxon>Conexivisphaera</taxon>
    </lineage>
</organism>
<keyword evidence="2" id="KW-0808">Transferase</keyword>
<dbReference type="InterPro" id="IPR000241">
    <property type="entry name" value="RlmKL-like_Mtase"/>
</dbReference>
<dbReference type="Proteomes" id="UP000509448">
    <property type="component" value="Chromosome"/>
</dbReference>
<dbReference type="GO" id="GO:0030488">
    <property type="term" value="P:tRNA methylation"/>
    <property type="evidence" value="ECO:0007669"/>
    <property type="project" value="TreeGrafter"/>
</dbReference>
<dbReference type="EMBL" id="AP018732">
    <property type="protein sequence ID" value="BBE41521.1"/>
    <property type="molecule type" value="Genomic_DNA"/>
</dbReference>
<dbReference type="AlphaFoldDB" id="A0A4P2VBQ4"/>
<protein>
    <submittedName>
        <fullName evidence="2">tRNA-(G10-N2) methyltransferase</fullName>
    </submittedName>
</protein>
<accession>A0A4P2VBQ4</accession>
<dbReference type="Pfam" id="PF01170">
    <property type="entry name" value="UPF0020"/>
    <property type="match status" value="1"/>
</dbReference>
<dbReference type="KEGG" id="ccai:NAS2_0115"/>
<reference evidence="2 3" key="1">
    <citation type="journal article" date="2019" name="ISME J.">
        <title>Isolation and characterization of a thermophilic sulfur- and iron-reducing thaumarchaeote from a terrestrial acidic hot spring.</title>
        <authorList>
            <person name="Kato S."/>
            <person name="Itoh T."/>
            <person name="Yuki M."/>
            <person name="Nagamori M."/>
            <person name="Ohnishi M."/>
            <person name="Uematsu K."/>
            <person name="Suzuki K."/>
            <person name="Takashina T."/>
            <person name="Ohkuma M."/>
        </authorList>
    </citation>
    <scope>NUCLEOTIDE SEQUENCE [LARGE SCALE GENOMIC DNA]</scope>
    <source>
        <strain evidence="2 3">NAS-02</strain>
    </source>
</reference>
<dbReference type="RefSeq" id="WP_174447864.1">
    <property type="nucleotide sequence ID" value="NZ_AP018732.1"/>
</dbReference>
<dbReference type="Gene3D" id="3.40.50.150">
    <property type="entry name" value="Vaccinia Virus protein VP39"/>
    <property type="match status" value="1"/>
</dbReference>
<dbReference type="PANTHER" id="PTHR14911:SF13">
    <property type="entry name" value="TRNA (GUANINE(6)-N2)-METHYLTRANSFERASE THUMP3"/>
    <property type="match status" value="1"/>
</dbReference>
<name>A0A4P2VBQ4_9ARCH</name>
<dbReference type="SUPFAM" id="SSF53335">
    <property type="entry name" value="S-adenosyl-L-methionine-dependent methyltransferases"/>
    <property type="match status" value="1"/>
</dbReference>
<evidence type="ECO:0000313" key="2">
    <source>
        <dbReference type="EMBL" id="BBE41521.1"/>
    </source>
</evidence>
<dbReference type="GeneID" id="55583936"/>
<dbReference type="OrthoDB" id="7080at2157"/>
<feature type="domain" description="Ribosomal RNA large subunit methyltransferase K/L-like methyltransferase" evidence="1">
    <location>
        <begin position="153"/>
        <end position="296"/>
    </location>
</feature>
<dbReference type="InterPro" id="IPR029063">
    <property type="entry name" value="SAM-dependent_MTases_sf"/>
</dbReference>
<keyword evidence="2" id="KW-0489">Methyltransferase</keyword>
<sequence length="325" mass="35249">MLIFAKLSGDNPDLGMGEAKALCESRAGGHAVIEYNPPVAVLECPREVDLGGLGGFVAESGILLWRGRATELYSAAIEMPSIEVPAKADAEGFGSELNERVTRLLGEQLIGAGVRVDVRRPGAVLKAYRMGYTTYVAVIHPHKGKWRLKDVRSRPFRHPSVLVPRLARALVNLSRPRMGGVLLDPFSGTGGVLEEAEDVGCLPVGVDLDWRMARGSLKNAKWRGSLGGIVRGDARVLPISRANCVASDLPYGRMSSAMGSTTEELLRQVVEELPDFLEPGGYAALMVRERVQPASVNGVNLLETYLHKVHDALTRKIFVYKVTGR</sequence>
<gene>
    <name evidence="2" type="ORF">NAS2_0115</name>
</gene>
<evidence type="ECO:0000259" key="1">
    <source>
        <dbReference type="Pfam" id="PF01170"/>
    </source>
</evidence>